<protein>
    <recommendedName>
        <fullName evidence="2">Retrotransposon gag domain-containing protein</fullName>
    </recommendedName>
</protein>
<dbReference type="EMBL" id="GL945437">
    <property type="protein sequence ID" value="EGO22576.1"/>
    <property type="molecule type" value="Genomic_DNA"/>
</dbReference>
<dbReference type="InterPro" id="IPR005162">
    <property type="entry name" value="Retrotrans_gag_dom"/>
</dbReference>
<dbReference type="HOGENOM" id="CLU_023196_0_1_1"/>
<dbReference type="InterPro" id="IPR021109">
    <property type="entry name" value="Peptidase_aspartic_dom_sf"/>
</dbReference>
<reference evidence="3" key="1">
    <citation type="submission" date="2011-04" db="EMBL/GenBank/DDBJ databases">
        <title>Evolution of plant cell wall degrading machinery underlies the functional diversity of forest fungi.</title>
        <authorList>
            <consortium name="US DOE Joint Genome Institute (JGI-PGF)"/>
            <person name="Eastwood D.C."/>
            <person name="Floudas D."/>
            <person name="Binder M."/>
            <person name="Majcherczyk A."/>
            <person name="Schneider P."/>
            <person name="Aerts A."/>
            <person name="Asiegbu F.O."/>
            <person name="Baker S.E."/>
            <person name="Barry K."/>
            <person name="Bendiksby M."/>
            <person name="Blumentritt M."/>
            <person name="Coutinho P.M."/>
            <person name="Cullen D."/>
            <person name="Cullen D."/>
            <person name="Gathman A."/>
            <person name="Goodell B."/>
            <person name="Henrissat B."/>
            <person name="Ihrmark K."/>
            <person name="Kauserud H."/>
            <person name="Kohler A."/>
            <person name="LaButti K."/>
            <person name="Lapidus A."/>
            <person name="Lavin J.L."/>
            <person name="Lee Y.-H."/>
            <person name="Lindquist E."/>
            <person name="Lilly W."/>
            <person name="Lucas S."/>
            <person name="Morin E."/>
            <person name="Murat C."/>
            <person name="Oguiza J.A."/>
            <person name="Park J."/>
            <person name="Pisabarro A.G."/>
            <person name="Riley R."/>
            <person name="Rosling A."/>
            <person name="Salamov A."/>
            <person name="Schmidt O."/>
            <person name="Schmutz J."/>
            <person name="Skrede I."/>
            <person name="Stenlid J."/>
            <person name="Wiebenga A."/>
            <person name="Xie X."/>
            <person name="Kues U."/>
            <person name="Hibbett D.S."/>
            <person name="Hoffmeister D."/>
            <person name="Hogberg N."/>
            <person name="Martin F."/>
            <person name="Grigoriev I.V."/>
            <person name="Watkinson S.C."/>
        </authorList>
    </citation>
    <scope>NUCLEOTIDE SEQUENCE</scope>
    <source>
        <strain evidence="3">S7.9</strain>
    </source>
</reference>
<dbReference type="OrthoDB" id="2645941at2759"/>
<feature type="compositionally biased region" description="Basic and acidic residues" evidence="1">
    <location>
        <begin position="284"/>
        <end position="303"/>
    </location>
</feature>
<dbReference type="GeneID" id="18815395"/>
<gene>
    <name evidence="3" type="ORF">SERLADRAFT_440593</name>
</gene>
<feature type="domain" description="Retrotransposon gag" evidence="2">
    <location>
        <begin position="135"/>
        <end position="209"/>
    </location>
</feature>
<sequence>MEGDKSRHVTPIDTRNGHEQIRRGPTAYSATRTIAFTRVEDNNSKWERRFLQRDTEVADLRRRLAMQPLQPQQQMDRPIEQGAGYRKIALAKPEPCDGNKKKFQNFFKSLQLHFRANPEYFRIEANKIKKMLAEERTDVEEMEQLESWARFESMLKEHFQDAFEEERSKYEIMYLKQGTLTVQKYFVKFEATRRRAGYNVKGNEQSLITLIRNNINAPLIKQIIYPGNIPKTYTEWKTRIITNDQLWSRPNDQLWRDQAENERMMKGMAGSSSGSGNQGPNGRYRGEGASEKKAKTVEERKDGTGTTYGGAGQRMEVDKAKYQAEGRYASLSVDNLDAYTNENKIALFKDTQDLKQKEKQSTEENLKGKQVKKIPKTETTRAQNEATQLGSTSETDALTHSEAARKVSKGDGTTKRAAKKETTEVQNAVTQLGSTDNTDTSTSSKETAAWIAERLWDQKEERFIELNTLPIHETVAALEELRKPKQFIRGTQGNQMSITCRLTNLGMYQSTTIDALLDSGCTGSCIDSKFVEEQGYERQKNPRPIPVYNANGTLNRDGSIKEFIELLVEIDDHAKRLQLAVTNLGTS</sequence>
<feature type="compositionally biased region" description="Basic and acidic residues" evidence="1">
    <location>
        <begin position="356"/>
        <end position="367"/>
    </location>
</feature>
<organism>
    <name type="scientific">Serpula lacrymans var. lacrymans (strain S7.9)</name>
    <name type="common">Dry rot fungus</name>
    <dbReference type="NCBI Taxonomy" id="578457"/>
    <lineage>
        <taxon>Eukaryota</taxon>
        <taxon>Fungi</taxon>
        <taxon>Dikarya</taxon>
        <taxon>Basidiomycota</taxon>
        <taxon>Agaricomycotina</taxon>
        <taxon>Agaricomycetes</taxon>
        <taxon>Agaricomycetidae</taxon>
        <taxon>Boletales</taxon>
        <taxon>Coniophorineae</taxon>
        <taxon>Serpulaceae</taxon>
        <taxon>Serpula</taxon>
    </lineage>
</organism>
<feature type="region of interest" description="Disordered" evidence="1">
    <location>
        <begin position="266"/>
        <end position="311"/>
    </location>
</feature>
<dbReference type="CDD" id="cd00303">
    <property type="entry name" value="retropepsin_like"/>
    <property type="match status" value="1"/>
</dbReference>
<feature type="region of interest" description="Disordered" evidence="1">
    <location>
        <begin position="356"/>
        <end position="445"/>
    </location>
</feature>
<accession>F8P345</accession>
<dbReference type="Proteomes" id="UP000008064">
    <property type="component" value="Unassembled WGS sequence"/>
</dbReference>
<dbReference type="Pfam" id="PF03732">
    <property type="entry name" value="Retrotrans_gag"/>
    <property type="match status" value="1"/>
</dbReference>
<feature type="compositionally biased region" description="Low complexity" evidence="1">
    <location>
        <begin position="434"/>
        <end position="444"/>
    </location>
</feature>
<dbReference type="KEGG" id="sla:SERLADRAFT_440593"/>
<feature type="compositionally biased region" description="Low complexity" evidence="1">
    <location>
        <begin position="266"/>
        <end position="275"/>
    </location>
</feature>
<evidence type="ECO:0000259" key="2">
    <source>
        <dbReference type="Pfam" id="PF03732"/>
    </source>
</evidence>
<proteinExistence type="predicted"/>
<dbReference type="AlphaFoldDB" id="F8P345"/>
<evidence type="ECO:0000313" key="3">
    <source>
        <dbReference type="EMBL" id="EGO22576.1"/>
    </source>
</evidence>
<feature type="compositionally biased region" description="Polar residues" evidence="1">
    <location>
        <begin position="380"/>
        <end position="396"/>
    </location>
</feature>
<name>F8P345_SERL9</name>
<feature type="compositionally biased region" description="Basic and acidic residues" evidence="1">
    <location>
        <begin position="397"/>
        <end position="423"/>
    </location>
</feature>
<dbReference type="Gene3D" id="2.40.70.10">
    <property type="entry name" value="Acid Proteases"/>
    <property type="match status" value="1"/>
</dbReference>
<evidence type="ECO:0000256" key="1">
    <source>
        <dbReference type="SAM" id="MobiDB-lite"/>
    </source>
</evidence>
<dbReference type="RefSeq" id="XP_007321114.1">
    <property type="nucleotide sequence ID" value="XM_007321052.1"/>
</dbReference>